<dbReference type="InterPro" id="IPR046527">
    <property type="entry name" value="PIR2-like_helical"/>
</dbReference>
<organism evidence="4 5">
    <name type="scientific">Setaria italica</name>
    <name type="common">Foxtail millet</name>
    <name type="synonym">Panicum italicum</name>
    <dbReference type="NCBI Taxonomy" id="4555"/>
    <lineage>
        <taxon>Eukaryota</taxon>
        <taxon>Viridiplantae</taxon>
        <taxon>Streptophyta</taxon>
        <taxon>Embryophyta</taxon>
        <taxon>Tracheophyta</taxon>
        <taxon>Spermatophyta</taxon>
        <taxon>Magnoliopsida</taxon>
        <taxon>Liliopsida</taxon>
        <taxon>Poales</taxon>
        <taxon>Poaceae</taxon>
        <taxon>PACMAD clade</taxon>
        <taxon>Panicoideae</taxon>
        <taxon>Panicodae</taxon>
        <taxon>Paniceae</taxon>
        <taxon>Cenchrinae</taxon>
        <taxon>Setaria</taxon>
    </lineage>
</organism>
<evidence type="ECO:0000313" key="4">
    <source>
        <dbReference type="EnsemblPlants" id="KQL09194"/>
    </source>
</evidence>
<dbReference type="PANTHER" id="PTHR33120">
    <property type="entry name" value="EXPRESSED PROTEIN-RELATED"/>
    <property type="match status" value="1"/>
</dbReference>
<evidence type="ECO:0000259" key="3">
    <source>
        <dbReference type="Pfam" id="PF20235"/>
    </source>
</evidence>
<dbReference type="EMBL" id="AGNK02002194">
    <property type="status" value="NOT_ANNOTATED_CDS"/>
    <property type="molecule type" value="Genomic_DNA"/>
</dbReference>
<keyword evidence="1" id="KW-0732">Signal</keyword>
<dbReference type="OMA" id="ETAEPHY"/>
<dbReference type="FunCoup" id="K3Y3C1">
    <property type="interactions" value="221"/>
</dbReference>
<feature type="domain" description="DUF3615" evidence="2">
    <location>
        <begin position="296"/>
        <end position="359"/>
    </location>
</feature>
<feature type="chain" id="PRO_5010126380" evidence="1">
    <location>
        <begin position="24"/>
        <end position="365"/>
    </location>
</feature>
<dbReference type="InParanoid" id="K3Y3C1"/>
<protein>
    <submittedName>
        <fullName evidence="4">Uncharacterized protein</fullName>
    </submittedName>
</protein>
<proteinExistence type="predicted"/>
<dbReference type="PANTHER" id="PTHR33120:SF57">
    <property type="entry name" value="PIR2-LIKE HELICAL DOMAIN-CONTAINING PROTEIN"/>
    <property type="match status" value="1"/>
</dbReference>
<accession>K3Y3C1</accession>
<sequence>YIAASGAACQGVWLARLLRSLLGLEVGVPVLKIDNKSAIDLCKNPRVRVCAPAALVGDCRSAADRELPPARAAMKRMLLAAIHRSYLKALGSLPQRELTDRLHRSVLHGDSCYGPLDPVSNIIVNTVWYDQNFLASKQVKLDMISTQCLWRAAARSLYGLVSFLCTRYQNLTPDQALQRLMGAPSVTVPEAYAAAATAAHHPNLLAQKEFLGSSDTVANLKVASKVLHLQDGRLLSSKDLEFLCMLISSKCPFTTGMSHKQPEPEPTKVNIVLYTHVSECCRMFRGQQERARRIMAAALSKLNETAEPHYRLHVICGVNELVSGPEFSLDVSGGYNPWTPHIYLHSHMNFLTTREGEHASNALLC</sequence>
<dbReference type="eggNOG" id="ENOG502R1VX">
    <property type="taxonomic scope" value="Eukaryota"/>
</dbReference>
<dbReference type="Pfam" id="PF12274">
    <property type="entry name" value="DUF3615"/>
    <property type="match status" value="1"/>
</dbReference>
<dbReference type="Proteomes" id="UP000004995">
    <property type="component" value="Unassembled WGS sequence"/>
</dbReference>
<dbReference type="HOGENOM" id="CLU_759895_0_0_1"/>
<feature type="signal peptide" evidence="1">
    <location>
        <begin position="1"/>
        <end position="23"/>
    </location>
</feature>
<reference evidence="5" key="1">
    <citation type="journal article" date="2012" name="Nat. Biotechnol.">
        <title>Reference genome sequence of the model plant Setaria.</title>
        <authorList>
            <person name="Bennetzen J.L."/>
            <person name="Schmutz J."/>
            <person name="Wang H."/>
            <person name="Percifield R."/>
            <person name="Hawkins J."/>
            <person name="Pontaroli A.C."/>
            <person name="Estep M."/>
            <person name="Feng L."/>
            <person name="Vaughn J.N."/>
            <person name="Grimwood J."/>
            <person name="Jenkins J."/>
            <person name="Barry K."/>
            <person name="Lindquist E."/>
            <person name="Hellsten U."/>
            <person name="Deshpande S."/>
            <person name="Wang X."/>
            <person name="Wu X."/>
            <person name="Mitros T."/>
            <person name="Triplett J."/>
            <person name="Yang X."/>
            <person name="Ye C.Y."/>
            <person name="Mauro-Herrera M."/>
            <person name="Wang L."/>
            <person name="Li P."/>
            <person name="Sharma M."/>
            <person name="Sharma R."/>
            <person name="Ronald P.C."/>
            <person name="Panaud O."/>
            <person name="Kellogg E.A."/>
            <person name="Brutnell T.P."/>
            <person name="Doust A.N."/>
            <person name="Tuskan G.A."/>
            <person name="Rokhsar D."/>
            <person name="Devos K.M."/>
        </authorList>
    </citation>
    <scope>NUCLEOTIDE SEQUENCE [LARGE SCALE GENOMIC DNA]</scope>
    <source>
        <strain evidence="5">cv. Yugu1</strain>
    </source>
</reference>
<dbReference type="InterPro" id="IPR022059">
    <property type="entry name" value="DUF3615"/>
</dbReference>
<dbReference type="EnsemblPlants" id="KQL09194">
    <property type="protein sequence ID" value="KQL09194"/>
    <property type="gene ID" value="SETIT_008706mg"/>
</dbReference>
<dbReference type="AlphaFoldDB" id="K3Y3C1"/>
<evidence type="ECO:0000259" key="2">
    <source>
        <dbReference type="Pfam" id="PF12274"/>
    </source>
</evidence>
<name>K3Y3C1_SETIT</name>
<evidence type="ECO:0000256" key="1">
    <source>
        <dbReference type="SAM" id="SignalP"/>
    </source>
</evidence>
<feature type="domain" description="PIR2-like helical" evidence="3">
    <location>
        <begin position="81"/>
        <end position="182"/>
    </location>
</feature>
<evidence type="ECO:0000313" key="5">
    <source>
        <dbReference type="Proteomes" id="UP000004995"/>
    </source>
</evidence>
<keyword evidence="5" id="KW-1185">Reference proteome</keyword>
<reference evidence="4" key="2">
    <citation type="submission" date="2018-08" db="UniProtKB">
        <authorList>
            <consortium name="EnsemblPlants"/>
        </authorList>
    </citation>
    <scope>IDENTIFICATION</scope>
    <source>
        <strain evidence="4">Yugu1</strain>
    </source>
</reference>
<dbReference type="Pfam" id="PF20235">
    <property type="entry name" value="PIR2-like_helical"/>
    <property type="match status" value="1"/>
</dbReference>
<dbReference type="Gramene" id="KQL09194">
    <property type="protein sequence ID" value="KQL09194"/>
    <property type="gene ID" value="SETIT_008706mg"/>
</dbReference>